<evidence type="ECO:0000256" key="2">
    <source>
        <dbReference type="ARBA" id="ARBA00023239"/>
    </source>
</evidence>
<dbReference type="GO" id="GO:0016832">
    <property type="term" value="F:aldehyde-lyase activity"/>
    <property type="evidence" value="ECO:0007669"/>
    <property type="project" value="TreeGrafter"/>
</dbReference>
<feature type="domain" description="HpcH/HpaI aldolase/citrate lyase" evidence="4">
    <location>
        <begin position="21"/>
        <end position="244"/>
    </location>
</feature>
<evidence type="ECO:0000313" key="5">
    <source>
        <dbReference type="EMBL" id="TCU93696.1"/>
    </source>
</evidence>
<dbReference type="Gene3D" id="3.20.20.60">
    <property type="entry name" value="Phosphoenolpyruvate-binding domains"/>
    <property type="match status" value="1"/>
</dbReference>
<dbReference type="PANTHER" id="PTHR30502">
    <property type="entry name" value="2-KETO-3-DEOXY-L-RHAMNONATE ALDOLASE"/>
    <property type="match status" value="1"/>
</dbReference>
<name>A0A4R3UPK7_9BURK</name>
<comment type="caution">
    <text evidence="5">The sequence shown here is derived from an EMBL/GenBank/DDBJ whole genome shotgun (WGS) entry which is preliminary data.</text>
</comment>
<gene>
    <name evidence="5" type="ORF">EV686_11148</name>
</gene>
<dbReference type="InterPro" id="IPR015813">
    <property type="entry name" value="Pyrv/PenolPyrv_kinase-like_dom"/>
</dbReference>
<evidence type="ECO:0000313" key="6">
    <source>
        <dbReference type="Proteomes" id="UP000294692"/>
    </source>
</evidence>
<dbReference type="Pfam" id="PF03328">
    <property type="entry name" value="HpcH_HpaI"/>
    <property type="match status" value="1"/>
</dbReference>
<evidence type="ECO:0000256" key="3">
    <source>
        <dbReference type="ARBA" id="ARBA00045074"/>
    </source>
</evidence>
<proteinExistence type="predicted"/>
<dbReference type="RefSeq" id="WP_132478049.1">
    <property type="nucleotide sequence ID" value="NZ_JBEBWM010000084.1"/>
</dbReference>
<sequence length="255" mass="27598">MAASDVLNGFRQRILDREQLIGFWNCLTGSVTMEIAGLAGYDWLLLDSEHSPTSLPLLMAQLQTLNGSTAATVGRPAENNPVMIKQLLDIGFYNLLIPFIESADDARKAVSATRYPPHGIRGVAGAHRSNRYGSIANYNQVINDSICVLLQIESVKGIEAFDDILAVEGVDGIFIGPSDLSAALGHLGNPNHPDVQRVIRDLHDRAQAAGKATGILAPIQADAKRYLEWGFNFVAVGTDLGVFKQAVFGLRDAFR</sequence>
<dbReference type="OrthoDB" id="86160at2"/>
<keyword evidence="6" id="KW-1185">Reference proteome</keyword>
<dbReference type="SUPFAM" id="SSF51621">
    <property type="entry name" value="Phosphoenolpyruvate/pyruvate domain"/>
    <property type="match status" value="1"/>
</dbReference>
<keyword evidence="2" id="KW-0456">Lyase</keyword>
<protein>
    <submittedName>
        <fullName evidence="5">5-dehydro-4-deoxy-D-glucarate aldolase</fullName>
    </submittedName>
</protein>
<dbReference type="PANTHER" id="PTHR30502:SF4">
    <property type="entry name" value="5-KETO-4-DEOXY-D-GLUCARATE ALDOLASE"/>
    <property type="match status" value="1"/>
</dbReference>
<dbReference type="InterPro" id="IPR050251">
    <property type="entry name" value="HpcH-HpaI_aldolase"/>
</dbReference>
<evidence type="ECO:0000256" key="1">
    <source>
        <dbReference type="ARBA" id="ARBA00022723"/>
    </source>
</evidence>
<comment type="catalytic activity">
    <reaction evidence="3">
        <text>D-glyceraldehyde + pyruvate = 2-dehydro-3-deoxy-L-galactonate</text>
        <dbReference type="Rhea" id="RHEA:80055"/>
        <dbReference type="ChEBI" id="CHEBI:15361"/>
        <dbReference type="ChEBI" id="CHEBI:17378"/>
        <dbReference type="ChEBI" id="CHEBI:75545"/>
    </reaction>
</comment>
<dbReference type="EMBL" id="SMBX01000011">
    <property type="protein sequence ID" value="TCU93696.1"/>
    <property type="molecule type" value="Genomic_DNA"/>
</dbReference>
<dbReference type="NCBIfam" id="NF007849">
    <property type="entry name" value="PRK10558.1"/>
    <property type="match status" value="1"/>
</dbReference>
<dbReference type="GO" id="GO:0005737">
    <property type="term" value="C:cytoplasm"/>
    <property type="evidence" value="ECO:0007669"/>
    <property type="project" value="TreeGrafter"/>
</dbReference>
<evidence type="ECO:0000259" key="4">
    <source>
        <dbReference type="Pfam" id="PF03328"/>
    </source>
</evidence>
<organism evidence="5 6">
    <name type="scientific">Paracandidimonas soli</name>
    <dbReference type="NCBI Taxonomy" id="1917182"/>
    <lineage>
        <taxon>Bacteria</taxon>
        <taxon>Pseudomonadati</taxon>
        <taxon>Pseudomonadota</taxon>
        <taxon>Betaproteobacteria</taxon>
        <taxon>Burkholderiales</taxon>
        <taxon>Alcaligenaceae</taxon>
        <taxon>Paracandidimonas</taxon>
    </lineage>
</organism>
<keyword evidence="1" id="KW-0479">Metal-binding</keyword>
<dbReference type="GO" id="GO:0046872">
    <property type="term" value="F:metal ion binding"/>
    <property type="evidence" value="ECO:0007669"/>
    <property type="project" value="UniProtKB-KW"/>
</dbReference>
<dbReference type="FunFam" id="3.20.20.60:FF:000004">
    <property type="entry name" value="5-keto-4-deoxy-D-glucarate aldolase"/>
    <property type="match status" value="1"/>
</dbReference>
<dbReference type="InterPro" id="IPR040442">
    <property type="entry name" value="Pyrv_kinase-like_dom_sf"/>
</dbReference>
<reference evidence="5 6" key="1">
    <citation type="submission" date="2019-03" db="EMBL/GenBank/DDBJ databases">
        <title>Genomic Encyclopedia of Type Strains, Phase IV (KMG-IV): sequencing the most valuable type-strain genomes for metagenomic binning, comparative biology and taxonomic classification.</title>
        <authorList>
            <person name="Goeker M."/>
        </authorList>
    </citation>
    <scope>NUCLEOTIDE SEQUENCE [LARGE SCALE GENOMIC DNA]</scope>
    <source>
        <strain evidence="5 6">DSM 100048</strain>
    </source>
</reference>
<dbReference type="Proteomes" id="UP000294692">
    <property type="component" value="Unassembled WGS sequence"/>
</dbReference>
<dbReference type="InterPro" id="IPR005000">
    <property type="entry name" value="Aldolase/citrate-lyase_domain"/>
</dbReference>
<dbReference type="AlphaFoldDB" id="A0A4R3UPK7"/>
<accession>A0A4R3UPK7</accession>